<protein>
    <submittedName>
        <fullName evidence="2">Predicted nucleic acid-binding protein, contains PIN domain</fullName>
    </submittedName>
</protein>
<feature type="domain" description="PIN" evidence="1">
    <location>
        <begin position="1"/>
        <end position="120"/>
    </location>
</feature>
<dbReference type="SUPFAM" id="SSF88723">
    <property type="entry name" value="PIN domain-like"/>
    <property type="match status" value="1"/>
</dbReference>
<dbReference type="Proteomes" id="UP000196803">
    <property type="component" value="Unassembled WGS sequence"/>
</dbReference>
<dbReference type="Pfam" id="PF13470">
    <property type="entry name" value="PIN_3"/>
    <property type="match status" value="1"/>
</dbReference>
<sequence length="144" mass="16357">MKVLIDTNIILDVIFKRSPFEKDSYKVLKYAEEGLIEGYIASFVVTDLYYFIAKELGNDKATKAIKGLLNIVKLVSVTKKDIEKAMESSTINGLEDALQIQCAKKIKADFVITRDNKLKKLTMEAISPSEFVERLQKTDLKDFL</sequence>
<evidence type="ECO:0000313" key="3">
    <source>
        <dbReference type="Proteomes" id="UP000196803"/>
    </source>
</evidence>
<gene>
    <name evidence="2" type="ORF">SAMN05216240_0235</name>
</gene>
<evidence type="ECO:0000259" key="1">
    <source>
        <dbReference type="SMART" id="SM00670"/>
    </source>
</evidence>
<reference evidence="2 3" key="1">
    <citation type="submission" date="2017-05" db="EMBL/GenBank/DDBJ databases">
        <authorList>
            <person name="Varghese N."/>
            <person name="Submissions S."/>
        </authorList>
    </citation>
    <scope>NUCLEOTIDE SEQUENCE [LARGE SCALE GENOMIC DNA]</scope>
    <source>
        <strain evidence="2 3">MACB1020</strain>
    </source>
</reference>
<dbReference type="RefSeq" id="WP_012660700.1">
    <property type="nucleotide sequence ID" value="NZ_FUZJ01000001.1"/>
</dbReference>
<name>A0ABY1S5R5_CALBS</name>
<organism evidence="2 3">
    <name type="scientific">Caldicellulosiruptor bescii</name>
    <name type="common">Anaerocellum thermophilum</name>
    <dbReference type="NCBI Taxonomy" id="31899"/>
    <lineage>
        <taxon>Bacteria</taxon>
        <taxon>Bacillati</taxon>
        <taxon>Bacillota</taxon>
        <taxon>Bacillota incertae sedis</taxon>
        <taxon>Caldicellulosiruptorales</taxon>
        <taxon>Caldicellulosiruptoraceae</taxon>
        <taxon>Caldicellulosiruptor</taxon>
    </lineage>
</organism>
<accession>A0ABY1S5R5</accession>
<dbReference type="CDD" id="cd09854">
    <property type="entry name" value="PIN_VapC-like"/>
    <property type="match status" value="1"/>
</dbReference>
<proteinExistence type="predicted"/>
<dbReference type="SMART" id="SM00670">
    <property type="entry name" value="PINc"/>
    <property type="match status" value="1"/>
</dbReference>
<dbReference type="EMBL" id="FXXC01000001">
    <property type="protein sequence ID" value="SMR91064.1"/>
    <property type="molecule type" value="Genomic_DNA"/>
</dbReference>
<dbReference type="GeneID" id="31771401"/>
<comment type="caution">
    <text evidence="2">The sequence shown here is derived from an EMBL/GenBank/DDBJ whole genome shotgun (WGS) entry which is preliminary data.</text>
</comment>
<evidence type="ECO:0000313" key="2">
    <source>
        <dbReference type="EMBL" id="SMR91064.1"/>
    </source>
</evidence>
<keyword evidence="3" id="KW-1185">Reference proteome</keyword>
<dbReference type="InterPro" id="IPR002716">
    <property type="entry name" value="PIN_dom"/>
</dbReference>
<dbReference type="Gene3D" id="3.40.50.1010">
    <property type="entry name" value="5'-nuclease"/>
    <property type="match status" value="1"/>
</dbReference>
<dbReference type="InterPro" id="IPR029060">
    <property type="entry name" value="PIN-like_dom_sf"/>
</dbReference>